<name>A0ABR9R3U0_9FIRM</name>
<accession>A0ABR9R3U0</accession>
<keyword evidence="2" id="KW-0238">DNA-binding</keyword>
<protein>
    <submittedName>
        <fullName evidence="2">LytTR family transcriptional regulator DNA-binding domain-containing protein</fullName>
    </submittedName>
</protein>
<evidence type="ECO:0000259" key="1">
    <source>
        <dbReference type="PROSITE" id="PS50930"/>
    </source>
</evidence>
<feature type="domain" description="HTH LytTR-type" evidence="1">
    <location>
        <begin position="146"/>
        <end position="236"/>
    </location>
</feature>
<sequence>MQRLILYTPLADESRRLQQAVRSRMAAAGDEELQYLSFADAEAAAREIQTNGATLIGWDVSTEAARRALLPARAVCRSAFLLAIAERDTSPLLFLTPGIGPDSLVLRPVEKGEAERAAAEMAAELFRQAADDRRSFVIHSREGNRTVLYSSIYYFEARGRKIYLRLENQEIGFAGTLEQLETRLPPNFRRTHRSFVVNTDKIDRVLLTENTVVLWNGLSVPLSRSYKKEIKELPYG</sequence>
<dbReference type="Gene3D" id="2.40.50.1020">
    <property type="entry name" value="LytTr DNA-binding domain"/>
    <property type="match status" value="1"/>
</dbReference>
<dbReference type="EMBL" id="JADCKC010000002">
    <property type="protein sequence ID" value="MBE5037793.1"/>
    <property type="molecule type" value="Genomic_DNA"/>
</dbReference>
<dbReference type="PANTHER" id="PTHR37299:SF1">
    <property type="entry name" value="STAGE 0 SPORULATION PROTEIN A HOMOLOG"/>
    <property type="match status" value="1"/>
</dbReference>
<dbReference type="PANTHER" id="PTHR37299">
    <property type="entry name" value="TRANSCRIPTIONAL REGULATOR-RELATED"/>
    <property type="match status" value="1"/>
</dbReference>
<comment type="caution">
    <text evidence="2">The sequence shown here is derived from an EMBL/GenBank/DDBJ whole genome shotgun (WGS) entry which is preliminary data.</text>
</comment>
<evidence type="ECO:0000313" key="2">
    <source>
        <dbReference type="EMBL" id="MBE5037793.1"/>
    </source>
</evidence>
<dbReference type="SMART" id="SM00850">
    <property type="entry name" value="LytTR"/>
    <property type="match status" value="1"/>
</dbReference>
<dbReference type="InterPro" id="IPR046947">
    <property type="entry name" value="LytR-like"/>
</dbReference>
<dbReference type="InterPro" id="IPR007492">
    <property type="entry name" value="LytTR_DNA-bd_dom"/>
</dbReference>
<dbReference type="Proteomes" id="UP000768567">
    <property type="component" value="Unassembled WGS sequence"/>
</dbReference>
<evidence type="ECO:0000313" key="3">
    <source>
        <dbReference type="Proteomes" id="UP000768567"/>
    </source>
</evidence>
<dbReference type="Pfam" id="PF04397">
    <property type="entry name" value="LytTR"/>
    <property type="match status" value="1"/>
</dbReference>
<gene>
    <name evidence="2" type="ORF">INF35_08345</name>
</gene>
<proteinExistence type="predicted"/>
<dbReference type="PROSITE" id="PS50930">
    <property type="entry name" value="HTH_LYTTR"/>
    <property type="match status" value="1"/>
</dbReference>
<dbReference type="GO" id="GO:0003677">
    <property type="term" value="F:DNA binding"/>
    <property type="evidence" value="ECO:0007669"/>
    <property type="project" value="UniProtKB-KW"/>
</dbReference>
<reference evidence="2 3" key="1">
    <citation type="submission" date="2020-10" db="EMBL/GenBank/DDBJ databases">
        <title>ChiBAC.</title>
        <authorList>
            <person name="Zenner C."/>
            <person name="Hitch T.C.A."/>
            <person name="Clavel T."/>
        </authorList>
    </citation>
    <scope>NUCLEOTIDE SEQUENCE [LARGE SCALE GENOMIC DNA]</scope>
    <source>
        <strain evidence="2 3">DSM 109015</strain>
    </source>
</reference>
<organism evidence="2 3">
    <name type="scientific">Gemmiger gallinarum</name>
    <dbReference type="NCBI Taxonomy" id="2779354"/>
    <lineage>
        <taxon>Bacteria</taxon>
        <taxon>Bacillati</taxon>
        <taxon>Bacillota</taxon>
        <taxon>Clostridia</taxon>
        <taxon>Eubacteriales</taxon>
        <taxon>Gemmiger</taxon>
    </lineage>
</organism>
<keyword evidence="3" id="KW-1185">Reference proteome</keyword>
<dbReference type="RefSeq" id="WP_193501405.1">
    <property type="nucleotide sequence ID" value="NZ_JADCKC010000002.1"/>
</dbReference>